<dbReference type="CDD" id="cd07023">
    <property type="entry name" value="S49_Sppa_N_C"/>
    <property type="match status" value="1"/>
</dbReference>
<dbReference type="FunCoup" id="A0A4R2P991">
    <property type="interactions" value="88"/>
</dbReference>
<keyword evidence="7" id="KW-1185">Reference proteome</keyword>
<protein>
    <submittedName>
        <fullName evidence="6">Signal peptide peptidase SppA</fullName>
    </submittedName>
</protein>
<dbReference type="Proteomes" id="UP000295399">
    <property type="component" value="Unassembled WGS sequence"/>
</dbReference>
<evidence type="ECO:0000313" key="6">
    <source>
        <dbReference type="EMBL" id="TCP30774.1"/>
    </source>
</evidence>
<dbReference type="GO" id="GO:0006508">
    <property type="term" value="P:proteolysis"/>
    <property type="evidence" value="ECO:0007669"/>
    <property type="project" value="UniProtKB-KW"/>
</dbReference>
<proteinExistence type="inferred from homology"/>
<evidence type="ECO:0000256" key="3">
    <source>
        <dbReference type="ARBA" id="ARBA00022801"/>
    </source>
</evidence>
<evidence type="ECO:0000259" key="5">
    <source>
        <dbReference type="Pfam" id="PF01343"/>
    </source>
</evidence>
<dbReference type="RefSeq" id="WP_132709407.1">
    <property type="nucleotide sequence ID" value="NZ_JACIGF010000013.1"/>
</dbReference>
<keyword evidence="2" id="KW-0645">Protease</keyword>
<dbReference type="SUPFAM" id="SSF52096">
    <property type="entry name" value="ClpP/crotonase"/>
    <property type="match status" value="1"/>
</dbReference>
<gene>
    <name evidence="6" type="ORF">EV659_11327</name>
</gene>
<dbReference type="Pfam" id="PF01343">
    <property type="entry name" value="Peptidase_S49"/>
    <property type="match status" value="1"/>
</dbReference>
<comment type="similarity">
    <text evidence="1">Belongs to the peptidase S49 family.</text>
</comment>
<evidence type="ECO:0000256" key="4">
    <source>
        <dbReference type="ARBA" id="ARBA00022825"/>
    </source>
</evidence>
<organism evidence="6 7">
    <name type="scientific">Rhodothalassium salexigens DSM 2132</name>
    <dbReference type="NCBI Taxonomy" id="1188247"/>
    <lineage>
        <taxon>Bacteria</taxon>
        <taxon>Pseudomonadati</taxon>
        <taxon>Pseudomonadota</taxon>
        <taxon>Alphaproteobacteria</taxon>
        <taxon>Rhodothalassiales</taxon>
        <taxon>Rhodothalassiaceae</taxon>
        <taxon>Rhodothalassium</taxon>
    </lineage>
</organism>
<dbReference type="AlphaFoldDB" id="A0A4R2P991"/>
<dbReference type="Gene3D" id="3.90.226.10">
    <property type="entry name" value="2-enoyl-CoA Hydratase, Chain A, domain 1"/>
    <property type="match status" value="1"/>
</dbReference>
<dbReference type="InterPro" id="IPR002142">
    <property type="entry name" value="Peptidase_S49"/>
</dbReference>
<comment type="caution">
    <text evidence="6">The sequence shown here is derived from an EMBL/GenBank/DDBJ whole genome shotgun (WGS) entry which is preliminary data.</text>
</comment>
<evidence type="ECO:0000256" key="2">
    <source>
        <dbReference type="ARBA" id="ARBA00022670"/>
    </source>
</evidence>
<dbReference type="Gene3D" id="6.20.330.10">
    <property type="match status" value="1"/>
</dbReference>
<dbReference type="InterPro" id="IPR047272">
    <property type="entry name" value="S49_SppA_C"/>
</dbReference>
<reference evidence="6 7" key="1">
    <citation type="submission" date="2019-03" db="EMBL/GenBank/DDBJ databases">
        <title>Genomic Encyclopedia of Type Strains, Phase IV (KMG-IV): sequencing the most valuable type-strain genomes for metagenomic binning, comparative biology and taxonomic classification.</title>
        <authorList>
            <person name="Goeker M."/>
        </authorList>
    </citation>
    <scope>NUCLEOTIDE SEQUENCE [LARGE SCALE GENOMIC DNA]</scope>
    <source>
        <strain evidence="6 7">DSM 2132</strain>
    </source>
</reference>
<feature type="domain" description="Peptidase S49" evidence="5">
    <location>
        <begin position="93"/>
        <end position="230"/>
    </location>
</feature>
<evidence type="ECO:0000313" key="7">
    <source>
        <dbReference type="Proteomes" id="UP000295399"/>
    </source>
</evidence>
<dbReference type="InterPro" id="IPR029045">
    <property type="entry name" value="ClpP/crotonase-like_dom_sf"/>
</dbReference>
<name>A0A4R2P991_RHOSA</name>
<keyword evidence="3" id="KW-0378">Hydrolase</keyword>
<sequence>MTLTRLWRKFWHGLRVRHFGTPAPLVAVLRLTGPIGQTGRGTGAITFDALARPLERLFDHPGVTAVALAINSPGGAPVQSALILRHIRDLATEHQIPVIAFCEDVAASGGYMLALAGDEIIVHEASLVGSIGVISGGFGFAQALDRLGIERRVYTAGENKVRLDPFQPEKPGDRTWIAGLQDEIHTIFKDIVRERRGDKLTGDPADLFSGDVWTGRRAVALGLADGVGAMMPTLKQRYGPKVRVRPVRWRKTGLLSALTGEASLRTGRHAAAALAALEERLMWQRWGL</sequence>
<dbReference type="PANTHER" id="PTHR42987:SF8">
    <property type="entry name" value="PROTEINASE"/>
    <property type="match status" value="1"/>
</dbReference>
<keyword evidence="4" id="KW-0720">Serine protease</keyword>
<dbReference type="PANTHER" id="PTHR42987">
    <property type="entry name" value="PEPTIDASE S49"/>
    <property type="match status" value="1"/>
</dbReference>
<evidence type="ECO:0000256" key="1">
    <source>
        <dbReference type="ARBA" id="ARBA00008683"/>
    </source>
</evidence>
<dbReference type="GO" id="GO:0008236">
    <property type="term" value="F:serine-type peptidase activity"/>
    <property type="evidence" value="ECO:0007669"/>
    <property type="project" value="UniProtKB-KW"/>
</dbReference>
<dbReference type="InParanoid" id="A0A4R2P991"/>
<accession>A0A4R2P991</accession>
<dbReference type="EMBL" id="SLXO01000013">
    <property type="protein sequence ID" value="TCP30774.1"/>
    <property type="molecule type" value="Genomic_DNA"/>
</dbReference>
<dbReference type="OrthoDB" id="9764363at2"/>